<dbReference type="PANTHER" id="PTHR23176:SF134">
    <property type="entry name" value="RHO-TYPE GTPASE-ACTIVATING PROTEIN"/>
    <property type="match status" value="1"/>
</dbReference>
<dbReference type="InterPro" id="IPR000198">
    <property type="entry name" value="RhoGAP_dom"/>
</dbReference>
<gene>
    <name evidence="4" type="ORF">K503DRAFT_731145</name>
</gene>
<reference evidence="4 5" key="1">
    <citation type="submission" date="2016-06" db="EMBL/GenBank/DDBJ databases">
        <title>Comparative genomics of the ectomycorrhizal sister species Rhizopogon vinicolor and Rhizopogon vesiculosus (Basidiomycota: Boletales) reveals a divergence of the mating type B locus.</title>
        <authorList>
            <consortium name="DOE Joint Genome Institute"/>
            <person name="Mujic A.B."/>
            <person name="Kuo A."/>
            <person name="Tritt A."/>
            <person name="Lipzen A."/>
            <person name="Chen C."/>
            <person name="Johnson J."/>
            <person name="Sharma A."/>
            <person name="Barry K."/>
            <person name="Grigoriev I.V."/>
            <person name="Spatafora J.W."/>
        </authorList>
    </citation>
    <scope>NUCLEOTIDE SEQUENCE [LARGE SCALE GENOMIC DNA]</scope>
    <source>
        <strain evidence="4 5">AM-OR11-026</strain>
    </source>
</reference>
<dbReference type="STRING" id="1314800.A0A1B7NFB9"/>
<dbReference type="InterPro" id="IPR001060">
    <property type="entry name" value="FCH_dom"/>
</dbReference>
<sequence length="727" mass="81110">MAAQSSDSFATPRPSISEPFLQLGPSPLFEHHLKVLTDSYLSFFQERKRVEEVYVESLLRLHRKVKSIDNFLDDRTELSSARRAWNEVRDNVEREAQTRQAFLATLTVDVVNALTSLKETQERTRKRIKEDLKESGAAYTDYAENMLPKLKRTYLKKCQEVEDHKAAAAATPPQMTSTTPYPEQSGTPLSSSRSNPSLASRPVVTGPQPLRPLDRRPSGSAPVPRHRSPSTSGTFSDIAQHGKKQLNQLITFLDKSGTVKESLGVRSENSALRAVRAKREADEADKEYRKGVHWLETLRLRRTRTLTSGYKSLETFVYEYSTTVKSVLEKYLDNMIATTTTQTQLSSHARPVVDKISPEKDVLLVTTHFPRSLASAIAKPILYYNYNVGECNDLIFGFSLVDYATARGLGESDIPKIVRICIQEVDQRGLDAEGIYRVSGRHAIVQDLQHKIERNEANFKFNALTDDIYAVSSLLKLYLRELPEPLFRYPLQDRLEHSEDRVEHQSNRFALLRSKIRRLPPVHRAALRALIEHLARVASNADKNKMDAKNLAIVFGAVIFGEDEIPKGADLMSVQSWKDTLMEDMVSNAREIFEDPPPTSSSPPLPAAPPGEPAPFYSYGSSHTKFGSVPPRPQSPRHTEDFTPRLPSRPTGSIHPSLRANPTSPIRANMDIPPLPSTVESTDDGSFPSPTGSASESTESEISPPPSPSLLSPCISPSGDEMSEPPH</sequence>
<dbReference type="Gene3D" id="1.20.1270.60">
    <property type="entry name" value="Arfaptin homology (AH) domain/BAR domain"/>
    <property type="match status" value="1"/>
</dbReference>
<dbReference type="PROSITE" id="PS50238">
    <property type="entry name" value="RHOGAP"/>
    <property type="match status" value="1"/>
</dbReference>
<dbReference type="InterPro" id="IPR027267">
    <property type="entry name" value="AH/BAR_dom_sf"/>
</dbReference>
<dbReference type="InParanoid" id="A0A1B7NFB9"/>
<feature type="domain" description="Rho-GAP" evidence="3">
    <location>
        <begin position="398"/>
        <end position="593"/>
    </location>
</feature>
<dbReference type="EMBL" id="KV448135">
    <property type="protein sequence ID" value="OAX43608.1"/>
    <property type="molecule type" value="Genomic_DNA"/>
</dbReference>
<dbReference type="Pfam" id="PF00611">
    <property type="entry name" value="FCH"/>
    <property type="match status" value="1"/>
</dbReference>
<keyword evidence="5" id="KW-1185">Reference proteome</keyword>
<organism evidence="4 5">
    <name type="scientific">Rhizopogon vinicolor AM-OR11-026</name>
    <dbReference type="NCBI Taxonomy" id="1314800"/>
    <lineage>
        <taxon>Eukaryota</taxon>
        <taxon>Fungi</taxon>
        <taxon>Dikarya</taxon>
        <taxon>Basidiomycota</taxon>
        <taxon>Agaricomycotina</taxon>
        <taxon>Agaricomycetes</taxon>
        <taxon>Agaricomycetidae</taxon>
        <taxon>Boletales</taxon>
        <taxon>Suillineae</taxon>
        <taxon>Rhizopogonaceae</taxon>
        <taxon>Rhizopogon</taxon>
    </lineage>
</organism>
<dbReference type="GO" id="GO:0007165">
    <property type="term" value="P:signal transduction"/>
    <property type="evidence" value="ECO:0007669"/>
    <property type="project" value="InterPro"/>
</dbReference>
<dbReference type="GO" id="GO:0005737">
    <property type="term" value="C:cytoplasm"/>
    <property type="evidence" value="ECO:0007669"/>
    <property type="project" value="TreeGrafter"/>
</dbReference>
<feature type="compositionally biased region" description="Low complexity" evidence="2">
    <location>
        <begin position="709"/>
        <end position="719"/>
    </location>
</feature>
<feature type="compositionally biased region" description="Pro residues" evidence="2">
    <location>
        <begin position="595"/>
        <end position="613"/>
    </location>
</feature>
<keyword evidence="1" id="KW-0343">GTPase activation</keyword>
<evidence type="ECO:0000313" key="5">
    <source>
        <dbReference type="Proteomes" id="UP000092154"/>
    </source>
</evidence>
<evidence type="ECO:0000313" key="4">
    <source>
        <dbReference type="EMBL" id="OAX43608.1"/>
    </source>
</evidence>
<feature type="region of interest" description="Disordered" evidence="2">
    <location>
        <begin position="165"/>
        <end position="237"/>
    </location>
</feature>
<dbReference type="Pfam" id="PF00620">
    <property type="entry name" value="RhoGAP"/>
    <property type="match status" value="1"/>
</dbReference>
<dbReference type="SUPFAM" id="SSF48350">
    <property type="entry name" value="GTPase activation domain, GAP"/>
    <property type="match status" value="1"/>
</dbReference>
<feature type="compositionally biased region" description="Polar residues" evidence="2">
    <location>
        <begin position="173"/>
        <end position="187"/>
    </location>
</feature>
<name>A0A1B7NFB9_9AGAM</name>
<dbReference type="SMART" id="SM00324">
    <property type="entry name" value="RhoGAP"/>
    <property type="match status" value="1"/>
</dbReference>
<evidence type="ECO:0000256" key="1">
    <source>
        <dbReference type="ARBA" id="ARBA00022468"/>
    </source>
</evidence>
<evidence type="ECO:0000259" key="3">
    <source>
        <dbReference type="PROSITE" id="PS50238"/>
    </source>
</evidence>
<dbReference type="AlphaFoldDB" id="A0A1B7NFB9"/>
<dbReference type="OrthoDB" id="79452at2759"/>
<accession>A0A1B7NFB9</accession>
<feature type="region of interest" description="Disordered" evidence="2">
    <location>
        <begin position="592"/>
        <end position="727"/>
    </location>
</feature>
<dbReference type="PANTHER" id="PTHR23176">
    <property type="entry name" value="RHO/RAC/CDC GTPASE-ACTIVATING PROTEIN"/>
    <property type="match status" value="1"/>
</dbReference>
<dbReference type="Proteomes" id="UP000092154">
    <property type="component" value="Unassembled WGS sequence"/>
</dbReference>
<protein>
    <submittedName>
        <fullName evidence="4">RhoGAP-domain-containing protein</fullName>
    </submittedName>
</protein>
<feature type="compositionally biased region" description="Low complexity" evidence="2">
    <location>
        <begin position="688"/>
        <end position="702"/>
    </location>
</feature>
<dbReference type="SUPFAM" id="SSF103657">
    <property type="entry name" value="BAR/IMD domain-like"/>
    <property type="match status" value="1"/>
</dbReference>
<proteinExistence type="predicted"/>
<dbReference type="GO" id="GO:0005096">
    <property type="term" value="F:GTPase activator activity"/>
    <property type="evidence" value="ECO:0007669"/>
    <property type="project" value="UniProtKB-KW"/>
</dbReference>
<dbReference type="InterPro" id="IPR008936">
    <property type="entry name" value="Rho_GTPase_activation_prot"/>
</dbReference>
<evidence type="ECO:0000256" key="2">
    <source>
        <dbReference type="SAM" id="MobiDB-lite"/>
    </source>
</evidence>
<dbReference type="InterPro" id="IPR050729">
    <property type="entry name" value="Rho-GAP"/>
</dbReference>
<dbReference type="Gene3D" id="1.10.555.10">
    <property type="entry name" value="Rho GTPase activation protein"/>
    <property type="match status" value="1"/>
</dbReference>
<feature type="compositionally biased region" description="Low complexity" evidence="2">
    <location>
        <begin position="188"/>
        <end position="202"/>
    </location>
</feature>